<accession>A0ABT2WGQ2</accession>
<dbReference type="Proteomes" id="UP001208656">
    <property type="component" value="Unassembled WGS sequence"/>
</dbReference>
<name>A0ABT2WGQ2_9BACI</name>
<dbReference type="RefSeq" id="WP_263061852.1">
    <property type="nucleotide sequence ID" value="NZ_JAOUSE010000032.1"/>
</dbReference>
<comment type="caution">
    <text evidence="1">The sequence shown here is derived from an EMBL/GenBank/DDBJ whole genome shotgun (WGS) entry which is preliminary data.</text>
</comment>
<gene>
    <name evidence="1" type="ORF">OEV82_10555</name>
</gene>
<dbReference type="EMBL" id="JAOUSE010000032">
    <property type="protein sequence ID" value="MCU9594877.1"/>
    <property type="molecule type" value="Genomic_DNA"/>
</dbReference>
<protein>
    <submittedName>
        <fullName evidence="1">DUF6470 family protein</fullName>
    </submittedName>
</protein>
<dbReference type="Pfam" id="PF20074">
    <property type="entry name" value="DUF6470"/>
    <property type="match status" value="1"/>
</dbReference>
<reference evidence="1 2" key="1">
    <citation type="submission" date="2022-10" db="EMBL/GenBank/DDBJ databases">
        <title>Description of Fervidibacillus gen. nov. in the family Fervidibacillaceae fam. nov. with two species, Fervidibacillus albus sp. nov., and Fervidibacillus halotolerans sp. nov., isolated from tidal flat sediments.</title>
        <authorList>
            <person name="Kwon K.K."/>
            <person name="Yang S.-H."/>
        </authorList>
    </citation>
    <scope>NUCLEOTIDE SEQUENCE [LARGE SCALE GENOMIC DNA]</scope>
    <source>
        <strain evidence="1 2">DSM 23332</strain>
    </source>
</reference>
<evidence type="ECO:0000313" key="2">
    <source>
        <dbReference type="Proteomes" id="UP001208656"/>
    </source>
</evidence>
<organism evidence="1 2">
    <name type="scientific">Pallidibacillus thermolactis</name>
    <dbReference type="NCBI Taxonomy" id="251051"/>
    <lineage>
        <taxon>Bacteria</taxon>
        <taxon>Bacillati</taxon>
        <taxon>Bacillota</taxon>
        <taxon>Bacilli</taxon>
        <taxon>Bacillales</taxon>
        <taxon>Bacillaceae</taxon>
        <taxon>Pallidibacillus</taxon>
    </lineage>
</organism>
<proteinExistence type="predicted"/>
<sequence>MRLPQIRLESTFIKTGLHIQKPTQTIEQPKAIQSIEQPKAELEINTVPGKLTIDQTEAKAQLGYKTIPRIISESAQEGKKAVLEGIGRRAREGDQFMRIENKGNPLPQIAEAYAYKEKQFGIGWIPSHGSVKLHYIKGEVQVKATPRKPIIDVQIQKPIHEYTPGDVSVYVEQKNALHIDFVHLFNETI</sequence>
<evidence type="ECO:0000313" key="1">
    <source>
        <dbReference type="EMBL" id="MCU9594877.1"/>
    </source>
</evidence>
<keyword evidence="2" id="KW-1185">Reference proteome</keyword>
<dbReference type="InterPro" id="IPR045527">
    <property type="entry name" value="DUF6470"/>
</dbReference>